<evidence type="ECO:0000259" key="2">
    <source>
        <dbReference type="PROSITE" id="PS50943"/>
    </source>
</evidence>
<feature type="domain" description="HTH cro/C1-type" evidence="2">
    <location>
        <begin position="7"/>
        <end position="61"/>
    </location>
</feature>
<evidence type="ECO:0000313" key="4">
    <source>
        <dbReference type="Proteomes" id="UP000255523"/>
    </source>
</evidence>
<dbReference type="PANTHER" id="PTHR46558">
    <property type="entry name" value="TRACRIPTIONAL REGULATORY PROTEIN-RELATED-RELATED"/>
    <property type="match status" value="1"/>
</dbReference>
<dbReference type="Gene3D" id="1.10.260.40">
    <property type="entry name" value="lambda repressor-like DNA-binding domains"/>
    <property type="match status" value="1"/>
</dbReference>
<evidence type="ECO:0000313" key="3">
    <source>
        <dbReference type="EMBL" id="SUO04681.1"/>
    </source>
</evidence>
<accession>A0A380LMZ2</accession>
<dbReference type="AlphaFoldDB" id="A0A380LMZ2"/>
<evidence type="ECO:0000256" key="1">
    <source>
        <dbReference type="ARBA" id="ARBA00023125"/>
    </source>
</evidence>
<dbReference type="GeneID" id="77462553"/>
<dbReference type="EMBL" id="UHFX01000003">
    <property type="protein sequence ID" value="SUO04681.1"/>
    <property type="molecule type" value="Genomic_DNA"/>
</dbReference>
<dbReference type="Pfam" id="PF01381">
    <property type="entry name" value="HTH_3"/>
    <property type="match status" value="1"/>
</dbReference>
<keyword evidence="4" id="KW-1185">Reference proteome</keyword>
<protein>
    <submittedName>
        <fullName evidence="3">Putative transcriptional regulator</fullName>
    </submittedName>
</protein>
<organism evidence="3 4">
    <name type="scientific">Faecalicoccus pleomorphus</name>
    <dbReference type="NCBI Taxonomy" id="1323"/>
    <lineage>
        <taxon>Bacteria</taxon>
        <taxon>Bacillati</taxon>
        <taxon>Bacillota</taxon>
        <taxon>Erysipelotrichia</taxon>
        <taxon>Erysipelotrichales</taxon>
        <taxon>Erysipelotrichaceae</taxon>
        <taxon>Faecalicoccus</taxon>
    </lineage>
</organism>
<reference evidence="3 4" key="1">
    <citation type="submission" date="2018-06" db="EMBL/GenBank/DDBJ databases">
        <authorList>
            <consortium name="Pathogen Informatics"/>
            <person name="Doyle S."/>
        </authorList>
    </citation>
    <scope>NUCLEOTIDE SEQUENCE [LARGE SCALE GENOMIC DNA]</scope>
    <source>
        <strain evidence="3 4">NCTC11087</strain>
    </source>
</reference>
<keyword evidence="1" id="KW-0238">DNA-binding</keyword>
<dbReference type="SUPFAM" id="SSF47413">
    <property type="entry name" value="lambda repressor-like DNA-binding domains"/>
    <property type="match status" value="1"/>
</dbReference>
<dbReference type="OrthoDB" id="9801008at2"/>
<sequence>MSLGNNLYNARRKKGLSQETVAEILGISRQTVSKWETDETLPNVFQAKEMARLYELSLDDLMEYDTDVQEIEKVIQNTSEETQKKIDWTKMWSKQYPVLGIYADVVDVERYADGLQELLDDLKKRYDYNQLDAMLVLKDILGKTWNQNK</sequence>
<proteinExistence type="predicted"/>
<dbReference type="InterPro" id="IPR010982">
    <property type="entry name" value="Lambda_DNA-bd_dom_sf"/>
</dbReference>
<dbReference type="CDD" id="cd00093">
    <property type="entry name" value="HTH_XRE"/>
    <property type="match status" value="1"/>
</dbReference>
<dbReference type="Proteomes" id="UP000255523">
    <property type="component" value="Unassembled WGS sequence"/>
</dbReference>
<dbReference type="SMART" id="SM00530">
    <property type="entry name" value="HTH_XRE"/>
    <property type="match status" value="1"/>
</dbReference>
<name>A0A380LMZ2_9FIRM</name>
<dbReference type="RefSeq" id="WP_022790199.1">
    <property type="nucleotide sequence ID" value="NZ_UHFX01000003.1"/>
</dbReference>
<dbReference type="GO" id="GO:0003677">
    <property type="term" value="F:DNA binding"/>
    <property type="evidence" value="ECO:0007669"/>
    <property type="project" value="UniProtKB-KW"/>
</dbReference>
<gene>
    <name evidence="3" type="ORF">NCTC11087_01607</name>
</gene>
<dbReference type="InterPro" id="IPR001387">
    <property type="entry name" value="Cro/C1-type_HTH"/>
</dbReference>
<dbReference type="PROSITE" id="PS50943">
    <property type="entry name" value="HTH_CROC1"/>
    <property type="match status" value="1"/>
</dbReference>
<dbReference type="PANTHER" id="PTHR46558:SF13">
    <property type="entry name" value="HTH-TYPE TRANSCRIPTIONAL REGULATOR IMMR"/>
    <property type="match status" value="1"/>
</dbReference>